<dbReference type="GO" id="GO:0005634">
    <property type="term" value="C:nucleus"/>
    <property type="evidence" value="ECO:0007669"/>
    <property type="project" value="UniProtKB-SubCell"/>
</dbReference>
<evidence type="ECO:0000256" key="3">
    <source>
        <dbReference type="ARBA" id="ARBA00012533"/>
    </source>
</evidence>
<keyword evidence="12" id="KW-1185">Reference proteome</keyword>
<feature type="compositionally biased region" description="Low complexity" evidence="10">
    <location>
        <begin position="19"/>
        <end position="28"/>
    </location>
</feature>
<accession>R4XK99</accession>
<evidence type="ECO:0000256" key="4">
    <source>
        <dbReference type="ARBA" id="ARBA00022490"/>
    </source>
</evidence>
<evidence type="ECO:0000256" key="7">
    <source>
        <dbReference type="ARBA" id="ARBA00022691"/>
    </source>
</evidence>
<evidence type="ECO:0000313" key="12">
    <source>
        <dbReference type="Proteomes" id="UP000013776"/>
    </source>
</evidence>
<dbReference type="EMBL" id="CAHR02000174">
    <property type="protein sequence ID" value="CCG83744.1"/>
    <property type="molecule type" value="Genomic_DNA"/>
</dbReference>
<dbReference type="GO" id="GO:0018064">
    <property type="term" value="F:protein-L-histidine N-tele-methyltransferase activity"/>
    <property type="evidence" value="ECO:0007669"/>
    <property type="project" value="UniProtKB-EC"/>
</dbReference>
<dbReference type="SUPFAM" id="SSF53335">
    <property type="entry name" value="S-adenosyl-L-methionine-dependent methyltransferases"/>
    <property type="match status" value="1"/>
</dbReference>
<dbReference type="AlphaFoldDB" id="R4XK99"/>
<comment type="similarity">
    <text evidence="9">Belongs to the methyltransferase superfamily. METTL18 family.</text>
</comment>
<evidence type="ECO:0000256" key="6">
    <source>
        <dbReference type="ARBA" id="ARBA00022679"/>
    </source>
</evidence>
<dbReference type="GO" id="GO:0005737">
    <property type="term" value="C:cytoplasm"/>
    <property type="evidence" value="ECO:0007669"/>
    <property type="project" value="UniProtKB-SubCell"/>
</dbReference>
<reference evidence="11 12" key="1">
    <citation type="journal article" date="2013" name="MBio">
        <title>Genome sequencing of the plant pathogen Taphrina deformans, the causal agent of peach leaf curl.</title>
        <authorList>
            <person name="Cisse O.H."/>
            <person name="Almeida J.M.G.C.F."/>
            <person name="Fonseca A."/>
            <person name="Kumar A.A."/>
            <person name="Salojaervi J."/>
            <person name="Overmyer K."/>
            <person name="Hauser P.M."/>
            <person name="Pagni M."/>
        </authorList>
    </citation>
    <scope>NUCLEOTIDE SEQUENCE [LARGE SCALE GENOMIC DNA]</scope>
    <source>
        <strain evidence="12">PYCC 5710 / ATCC 11124 / CBS 356.35 / IMI 108563 / JCM 9778 / NBRC 8474</strain>
    </source>
</reference>
<name>R4XK99_TAPDE</name>
<evidence type="ECO:0000256" key="8">
    <source>
        <dbReference type="ARBA" id="ARBA00023242"/>
    </source>
</evidence>
<sequence>MSFAFDFDGDEYSEDESLSKSTTLLSLDLPPPPPVTPATEQKVPTASVECHDLALLVDGLPLSMSYSTITVSGGLEVPRRELWDIKHQLMAGSGPDFKEGSEEQVMAFMGSDDVIKGVYEGGFKTWECSLDLMHHLAAVPDLMQQHHHHHRVIFEVGCGTAVPSTYLLARAVRERTPITLVVQDYNLPVLQLSTVPNLFLAWYLSTPDRAQSDGQGREEGEVRVSAQDRSEFLRDLAERDVRIRLLTGPWSREMSSTVGTVDLILASETIYSTANLPAFTSLVKDCLTEEAVALVAAKRVYFGVGGGVEEFTSELIKQDLAANHVFTSEHGVRRTIMQVSSK</sequence>
<keyword evidence="7" id="KW-0949">S-adenosyl-L-methionine</keyword>
<feature type="region of interest" description="Disordered" evidence="10">
    <location>
        <begin position="1"/>
        <end position="41"/>
    </location>
</feature>
<evidence type="ECO:0000256" key="10">
    <source>
        <dbReference type="SAM" id="MobiDB-lite"/>
    </source>
</evidence>
<dbReference type="Proteomes" id="UP000013776">
    <property type="component" value="Unassembled WGS sequence"/>
</dbReference>
<dbReference type="OrthoDB" id="1723750at2759"/>
<keyword evidence="8" id="KW-0539">Nucleus</keyword>
<protein>
    <recommendedName>
        <fullName evidence="3">protein-histidine N-methyltransferase</fullName>
        <ecNumber evidence="3">2.1.1.85</ecNumber>
    </recommendedName>
</protein>
<evidence type="ECO:0000256" key="1">
    <source>
        <dbReference type="ARBA" id="ARBA00004123"/>
    </source>
</evidence>
<evidence type="ECO:0000256" key="9">
    <source>
        <dbReference type="ARBA" id="ARBA00038126"/>
    </source>
</evidence>
<feature type="compositionally biased region" description="Acidic residues" evidence="10">
    <location>
        <begin position="7"/>
        <end position="16"/>
    </location>
</feature>
<keyword evidence="5" id="KW-0489">Methyltransferase</keyword>
<comment type="caution">
    <text evidence="11">The sequence shown here is derived from an EMBL/GenBank/DDBJ whole genome shotgun (WGS) entry which is preliminary data.</text>
</comment>
<dbReference type="EC" id="2.1.1.85" evidence="3"/>
<dbReference type="PANTHER" id="PTHR14614">
    <property type="entry name" value="HEPATOCELLULAR CARCINOMA-ASSOCIATED ANTIGEN"/>
    <property type="match status" value="1"/>
</dbReference>
<dbReference type="InterPro" id="IPR019410">
    <property type="entry name" value="Methyltransf_16"/>
</dbReference>
<evidence type="ECO:0000256" key="2">
    <source>
        <dbReference type="ARBA" id="ARBA00004496"/>
    </source>
</evidence>
<dbReference type="eggNOG" id="KOG2920">
    <property type="taxonomic scope" value="Eukaryota"/>
</dbReference>
<keyword evidence="6" id="KW-0808">Transferase</keyword>
<dbReference type="GO" id="GO:0032259">
    <property type="term" value="P:methylation"/>
    <property type="evidence" value="ECO:0007669"/>
    <property type="project" value="UniProtKB-KW"/>
</dbReference>
<gene>
    <name evidence="11" type="ORF">TAPDE_004061</name>
</gene>
<dbReference type="InterPro" id="IPR029063">
    <property type="entry name" value="SAM-dependent_MTases_sf"/>
</dbReference>
<organism evidence="11 12">
    <name type="scientific">Taphrina deformans (strain PYCC 5710 / ATCC 11124 / CBS 356.35 / IMI 108563 / JCM 9778 / NBRC 8474)</name>
    <name type="common">Peach leaf curl fungus</name>
    <name type="synonym">Lalaria deformans</name>
    <dbReference type="NCBI Taxonomy" id="1097556"/>
    <lineage>
        <taxon>Eukaryota</taxon>
        <taxon>Fungi</taxon>
        <taxon>Dikarya</taxon>
        <taxon>Ascomycota</taxon>
        <taxon>Taphrinomycotina</taxon>
        <taxon>Taphrinomycetes</taxon>
        <taxon>Taphrinales</taxon>
        <taxon>Taphrinaceae</taxon>
        <taxon>Taphrina</taxon>
    </lineage>
</organism>
<dbReference type="PANTHER" id="PTHR14614:SF39">
    <property type="entry name" value="HISTIDINE PROTEIN METHYLTRANSFERASE 1 HOMOLOG"/>
    <property type="match status" value="1"/>
</dbReference>
<evidence type="ECO:0000313" key="11">
    <source>
        <dbReference type="EMBL" id="CCG83744.1"/>
    </source>
</evidence>
<comment type="subcellular location">
    <subcellularLocation>
        <location evidence="2">Cytoplasm</location>
    </subcellularLocation>
    <subcellularLocation>
        <location evidence="1">Nucleus</location>
    </subcellularLocation>
</comment>
<dbReference type="STRING" id="1097556.R4XK99"/>
<evidence type="ECO:0000256" key="5">
    <source>
        <dbReference type="ARBA" id="ARBA00022603"/>
    </source>
</evidence>
<proteinExistence type="inferred from homology"/>
<dbReference type="Gene3D" id="3.40.50.150">
    <property type="entry name" value="Vaccinia Virus protein VP39"/>
    <property type="match status" value="1"/>
</dbReference>
<keyword evidence="4" id="KW-0963">Cytoplasm</keyword>